<gene>
    <name evidence="1" type="ORF">FGF68_02825</name>
</gene>
<organism evidence="1 2">
    <name type="scientific">Prosthecochloris vibrioformis</name>
    <name type="common">Chlorobium vibrioforme</name>
    <dbReference type="NCBI Taxonomy" id="1098"/>
    <lineage>
        <taxon>Bacteria</taxon>
        <taxon>Pseudomonadati</taxon>
        <taxon>Chlorobiota</taxon>
        <taxon>Chlorobiia</taxon>
        <taxon>Chlorobiales</taxon>
        <taxon>Chlorobiaceae</taxon>
        <taxon>Prosthecochloris</taxon>
    </lineage>
</organism>
<evidence type="ECO:0000313" key="1">
    <source>
        <dbReference type="EMBL" id="TNJ38131.1"/>
    </source>
</evidence>
<name>A0A5C4S5Z3_PROVB</name>
<keyword evidence="2" id="KW-1185">Reference proteome</keyword>
<sequence length="89" mass="10257">MEKQKLQELLEELHKELEQTSAVDESTTERLEALKADIGRFVKNEASLEECDEGFQENLRDAVSDFEVQHPKLSMAIQYVLDNLARMGF</sequence>
<dbReference type="EMBL" id="VDCI01000001">
    <property type="protein sequence ID" value="TNJ38131.1"/>
    <property type="molecule type" value="Genomic_DNA"/>
</dbReference>
<proteinExistence type="predicted"/>
<accession>A0A5C4S5Z3</accession>
<dbReference type="Proteomes" id="UP000309544">
    <property type="component" value="Unassembled WGS sequence"/>
</dbReference>
<dbReference type="Pfam" id="PF14357">
    <property type="entry name" value="DUF4404"/>
    <property type="match status" value="1"/>
</dbReference>
<reference evidence="1 2" key="1">
    <citation type="submission" date="2019-05" db="EMBL/GenBank/DDBJ databases">
        <title>Draft Whole-Genome sequence of the green sulfur bacterium Prosthecochloris vibrioformis DSM 260.</title>
        <authorList>
            <person name="Meyer T.E."/>
            <person name="Kyndt J.A."/>
        </authorList>
    </citation>
    <scope>NUCLEOTIDE SEQUENCE [LARGE SCALE GENOMIC DNA]</scope>
    <source>
        <strain evidence="1 2">DSM 260</strain>
    </source>
</reference>
<protein>
    <submittedName>
        <fullName evidence="1">DUF4404 family protein</fullName>
    </submittedName>
</protein>
<dbReference type="AlphaFoldDB" id="A0A5C4S5Z3"/>
<dbReference type="InterPro" id="IPR025516">
    <property type="entry name" value="DUF4404"/>
</dbReference>
<evidence type="ECO:0000313" key="2">
    <source>
        <dbReference type="Proteomes" id="UP000309544"/>
    </source>
</evidence>
<dbReference type="RefSeq" id="WP_068867653.1">
    <property type="nucleotide sequence ID" value="NZ_VDCI01000001.1"/>
</dbReference>
<comment type="caution">
    <text evidence="1">The sequence shown here is derived from an EMBL/GenBank/DDBJ whole genome shotgun (WGS) entry which is preliminary data.</text>
</comment>